<gene>
    <name evidence="2" type="ORF">ALMOND_2B026415</name>
</gene>
<evidence type="ECO:0000313" key="3">
    <source>
        <dbReference type="Proteomes" id="UP000327085"/>
    </source>
</evidence>
<dbReference type="AlphaFoldDB" id="A0A5E4GJC5"/>
<dbReference type="EMBL" id="CABIKO010000856">
    <property type="protein sequence ID" value="VVA39830.1"/>
    <property type="molecule type" value="Genomic_DNA"/>
</dbReference>
<reference evidence="3" key="1">
    <citation type="journal article" date="2020" name="Plant J.">
        <title>Transposons played a major role in the diversification between the closely related almond and peach genomes: results from the almond genome sequence.</title>
        <authorList>
            <person name="Alioto T."/>
            <person name="Alexiou K.G."/>
            <person name="Bardil A."/>
            <person name="Barteri F."/>
            <person name="Castanera R."/>
            <person name="Cruz F."/>
            <person name="Dhingra A."/>
            <person name="Duval H."/>
            <person name="Fernandez I Marti A."/>
            <person name="Frias L."/>
            <person name="Galan B."/>
            <person name="Garcia J.L."/>
            <person name="Howad W."/>
            <person name="Gomez-Garrido J."/>
            <person name="Gut M."/>
            <person name="Julca I."/>
            <person name="Morata J."/>
            <person name="Puigdomenech P."/>
            <person name="Ribeca P."/>
            <person name="Rubio Cabetas M.J."/>
            <person name="Vlasova A."/>
            <person name="Wirthensohn M."/>
            <person name="Garcia-Mas J."/>
            <person name="Gabaldon T."/>
            <person name="Casacuberta J.M."/>
            <person name="Arus P."/>
        </authorList>
    </citation>
    <scope>NUCLEOTIDE SEQUENCE [LARGE SCALE GENOMIC DNA]</scope>
    <source>
        <strain evidence="3">cv. Texas</strain>
    </source>
</reference>
<protein>
    <submittedName>
        <fullName evidence="2">PREDICTED: LOC110767396 isoform X2</fullName>
    </submittedName>
</protein>
<dbReference type="Proteomes" id="UP000327085">
    <property type="component" value="Unassembled WGS sequence"/>
</dbReference>
<organism evidence="2 3">
    <name type="scientific">Prunus dulcis</name>
    <name type="common">Almond</name>
    <name type="synonym">Amygdalus dulcis</name>
    <dbReference type="NCBI Taxonomy" id="3755"/>
    <lineage>
        <taxon>Eukaryota</taxon>
        <taxon>Viridiplantae</taxon>
        <taxon>Streptophyta</taxon>
        <taxon>Embryophyta</taxon>
        <taxon>Tracheophyta</taxon>
        <taxon>Spermatophyta</taxon>
        <taxon>Magnoliopsida</taxon>
        <taxon>eudicotyledons</taxon>
        <taxon>Gunneridae</taxon>
        <taxon>Pentapetalae</taxon>
        <taxon>rosids</taxon>
        <taxon>fabids</taxon>
        <taxon>Rosales</taxon>
        <taxon>Rosaceae</taxon>
        <taxon>Amygdaloideae</taxon>
        <taxon>Amygdaleae</taxon>
        <taxon>Prunus</taxon>
    </lineage>
</organism>
<accession>A0A5E4GJC5</accession>
<feature type="non-terminal residue" evidence="2">
    <location>
        <position position="152"/>
    </location>
</feature>
<feature type="compositionally biased region" description="Basic and acidic residues" evidence="1">
    <location>
        <begin position="111"/>
        <end position="122"/>
    </location>
</feature>
<name>A0A5E4GJC5_PRUDU</name>
<evidence type="ECO:0000256" key="1">
    <source>
        <dbReference type="SAM" id="MobiDB-lite"/>
    </source>
</evidence>
<dbReference type="Gramene" id="VVA39830">
    <property type="protein sequence ID" value="VVA39830"/>
    <property type="gene ID" value="Prudul26B026415"/>
</dbReference>
<feature type="region of interest" description="Disordered" evidence="1">
    <location>
        <begin position="55"/>
        <end position="152"/>
    </location>
</feature>
<feature type="non-terminal residue" evidence="2">
    <location>
        <position position="1"/>
    </location>
</feature>
<sequence>PSGAMTTYRTAAGLLLPPTTARLAGLITKEKAIPLSQKRNLPFISKSGDIVGEFSKVKPKSGRQSPHSSGKVAAPTSSEGKQVKKQSAGKKQAAGKPRKFIPKVALSGPPRTREATPPEHSRPARPIASESRSRTDRVLETPPLCSECHFLP</sequence>
<proteinExistence type="predicted"/>
<dbReference type="InParanoid" id="A0A5E4GJC5"/>
<evidence type="ECO:0000313" key="2">
    <source>
        <dbReference type="EMBL" id="VVA39830.1"/>
    </source>
</evidence>